<dbReference type="Proteomes" id="UP000515126">
    <property type="component" value="Chromosome X"/>
</dbReference>
<accession>A0A6P7QIS7</accession>
<dbReference type="PROSITE" id="PS52010">
    <property type="entry name" value="COLLECTRIN_LIKE"/>
    <property type="match status" value="1"/>
</dbReference>
<evidence type="ECO:0000259" key="10">
    <source>
        <dbReference type="PROSITE" id="PS52010"/>
    </source>
</evidence>
<evidence type="ECO:0000256" key="7">
    <source>
        <dbReference type="ARBA" id="ARBA00023136"/>
    </source>
</evidence>
<keyword evidence="4 9" id="KW-0812">Transmembrane</keyword>
<dbReference type="PANTHER" id="PTHR46884:SF1">
    <property type="entry name" value="COLLECTRIN"/>
    <property type="match status" value="1"/>
</dbReference>
<keyword evidence="3" id="KW-0597">Phosphoprotein</keyword>
<keyword evidence="2 9" id="KW-1003">Cell membrane</keyword>
<evidence type="ECO:0000256" key="8">
    <source>
        <dbReference type="ARBA" id="ARBA00023180"/>
    </source>
</evidence>
<keyword evidence="8" id="KW-0325">Glycoprotein</keyword>
<evidence type="ECO:0000256" key="4">
    <source>
        <dbReference type="ARBA" id="ARBA00022692"/>
    </source>
</evidence>
<feature type="domain" description="Collectrin-like" evidence="10">
    <location>
        <begin position="21"/>
        <end position="157"/>
    </location>
</feature>
<comment type="subcellular location">
    <subcellularLocation>
        <location evidence="1 9">Cell membrane</location>
        <topology evidence="1 9">Single-pass type I membrane protein</topology>
    </subcellularLocation>
</comment>
<evidence type="ECO:0000256" key="6">
    <source>
        <dbReference type="ARBA" id="ARBA00022989"/>
    </source>
</evidence>
<evidence type="ECO:0000256" key="1">
    <source>
        <dbReference type="ARBA" id="ARBA00004251"/>
    </source>
</evidence>
<proteinExistence type="predicted"/>
<dbReference type="AlphaFoldDB" id="A0A6P7QIS7"/>
<organism evidence="11 12">
    <name type="scientific">Mus caroli</name>
    <name type="common">Ryukyu mouse</name>
    <name type="synonym">Ricefield mouse</name>
    <dbReference type="NCBI Taxonomy" id="10089"/>
    <lineage>
        <taxon>Eukaryota</taxon>
        <taxon>Metazoa</taxon>
        <taxon>Chordata</taxon>
        <taxon>Craniata</taxon>
        <taxon>Vertebrata</taxon>
        <taxon>Euteleostomi</taxon>
        <taxon>Mammalia</taxon>
        <taxon>Eutheria</taxon>
        <taxon>Euarchontoglires</taxon>
        <taxon>Glires</taxon>
        <taxon>Rodentia</taxon>
        <taxon>Myomorpha</taxon>
        <taxon>Muroidea</taxon>
        <taxon>Muridae</taxon>
        <taxon>Murinae</taxon>
        <taxon>Mus</taxon>
        <taxon>Mus</taxon>
    </lineage>
</organism>
<dbReference type="GO" id="GO:0005886">
    <property type="term" value="C:plasma membrane"/>
    <property type="evidence" value="ECO:0007669"/>
    <property type="project" value="UniProtKB-SubCell"/>
</dbReference>
<dbReference type="Pfam" id="PF16959">
    <property type="entry name" value="Collectrin"/>
    <property type="match status" value="1"/>
</dbReference>
<keyword evidence="11" id="KW-1185">Reference proteome</keyword>
<dbReference type="CTD" id="57393"/>
<reference evidence="12" key="1">
    <citation type="submission" date="2025-08" db="UniProtKB">
        <authorList>
            <consortium name="RefSeq"/>
        </authorList>
    </citation>
    <scope>IDENTIFICATION</scope>
</reference>
<protein>
    <submittedName>
        <fullName evidence="12">Collectrin isoform X2</fullName>
    </submittedName>
</protein>
<name>A0A6P7QIS7_MUSCR</name>
<dbReference type="InterPro" id="IPR042944">
    <property type="entry name" value="Collectrin"/>
</dbReference>
<evidence type="ECO:0000256" key="5">
    <source>
        <dbReference type="ARBA" id="ARBA00022729"/>
    </source>
</evidence>
<keyword evidence="6 9" id="KW-1133">Transmembrane helix</keyword>
<evidence type="ECO:0000256" key="9">
    <source>
        <dbReference type="PROSITE-ProRule" id="PRU01354"/>
    </source>
</evidence>
<evidence type="ECO:0000313" key="11">
    <source>
        <dbReference type="Proteomes" id="UP000515126"/>
    </source>
</evidence>
<evidence type="ECO:0000313" key="12">
    <source>
        <dbReference type="RefSeq" id="XP_029328813.1"/>
    </source>
</evidence>
<dbReference type="GeneID" id="110287073"/>
<keyword evidence="7 9" id="KW-0472">Membrane</keyword>
<dbReference type="InterPro" id="IPR031588">
    <property type="entry name" value="Collectrin_dom"/>
</dbReference>
<dbReference type="GO" id="GO:0070062">
    <property type="term" value="C:extracellular exosome"/>
    <property type="evidence" value="ECO:0007669"/>
    <property type="project" value="TreeGrafter"/>
</dbReference>
<dbReference type="GO" id="GO:0051957">
    <property type="term" value="P:positive regulation of amino acid transport"/>
    <property type="evidence" value="ECO:0007669"/>
    <property type="project" value="TreeGrafter"/>
</dbReference>
<evidence type="ECO:0000256" key="2">
    <source>
        <dbReference type="ARBA" id="ARBA00022475"/>
    </source>
</evidence>
<dbReference type="RefSeq" id="XP_029328813.1">
    <property type="nucleotide sequence ID" value="XM_029472953.1"/>
</dbReference>
<keyword evidence="5" id="KW-0732">Signal</keyword>
<dbReference type="PANTHER" id="PTHR46884">
    <property type="entry name" value="COLLECTRIN"/>
    <property type="match status" value="1"/>
</dbReference>
<gene>
    <name evidence="12" type="primary">Cltrn</name>
</gene>
<evidence type="ECO:0000256" key="3">
    <source>
        <dbReference type="ARBA" id="ARBA00022553"/>
    </source>
</evidence>
<sequence length="157" mass="17713">MLWALFFLVTTIHAELCHPDAENAFKVRLSIRAALGDKAYVWDTDQEYLFRAMVAFSMRKVPNREATEISHVLLCNVTQRVSFWFVVTDPSKNYTLPAAEVQLAIRNNKGPSGVEDAEDKCENIITIENGIPCDPLDMKGGHINDGFLTEDERLTPL</sequence>